<dbReference type="EMBL" id="JAGPXD010000002">
    <property type="protein sequence ID" value="KAH7367959.1"/>
    <property type="molecule type" value="Genomic_DNA"/>
</dbReference>
<dbReference type="PROSITE" id="PS50048">
    <property type="entry name" value="ZN2_CY6_FUNGAL_2"/>
    <property type="match status" value="1"/>
</dbReference>
<dbReference type="GO" id="GO:0005634">
    <property type="term" value="C:nucleus"/>
    <property type="evidence" value="ECO:0007669"/>
    <property type="project" value="UniProtKB-SubCell"/>
</dbReference>
<accession>A0A8K0TR62</accession>
<dbReference type="SMART" id="SM00066">
    <property type="entry name" value="GAL4"/>
    <property type="match status" value="1"/>
</dbReference>
<keyword evidence="7" id="KW-0539">Nucleus</keyword>
<feature type="domain" description="Zn(2)-C6 fungal-type" evidence="9">
    <location>
        <begin position="14"/>
        <end position="42"/>
    </location>
</feature>
<dbReference type="InterPro" id="IPR036864">
    <property type="entry name" value="Zn2-C6_fun-type_DNA-bd_sf"/>
</dbReference>
<dbReference type="PROSITE" id="PS00463">
    <property type="entry name" value="ZN2_CY6_FUNGAL_1"/>
    <property type="match status" value="1"/>
</dbReference>
<gene>
    <name evidence="10" type="ORF">B0T11DRAFT_59012</name>
</gene>
<name>A0A8K0TR62_9PEZI</name>
<dbReference type="GO" id="GO:0006351">
    <property type="term" value="P:DNA-templated transcription"/>
    <property type="evidence" value="ECO:0007669"/>
    <property type="project" value="InterPro"/>
</dbReference>
<evidence type="ECO:0000256" key="2">
    <source>
        <dbReference type="ARBA" id="ARBA00022723"/>
    </source>
</evidence>
<dbReference type="CDD" id="cd00067">
    <property type="entry name" value="GAL4"/>
    <property type="match status" value="1"/>
</dbReference>
<dbReference type="InterPro" id="IPR001138">
    <property type="entry name" value="Zn2Cys6_DnaBD"/>
</dbReference>
<evidence type="ECO:0000256" key="5">
    <source>
        <dbReference type="ARBA" id="ARBA00023125"/>
    </source>
</evidence>
<evidence type="ECO:0000256" key="6">
    <source>
        <dbReference type="ARBA" id="ARBA00023163"/>
    </source>
</evidence>
<evidence type="ECO:0000256" key="1">
    <source>
        <dbReference type="ARBA" id="ARBA00004123"/>
    </source>
</evidence>
<keyword evidence="11" id="KW-1185">Reference proteome</keyword>
<dbReference type="Pfam" id="PF00172">
    <property type="entry name" value="Zn_clus"/>
    <property type="match status" value="1"/>
</dbReference>
<comment type="caution">
    <text evidence="10">The sequence shown here is derived from an EMBL/GenBank/DDBJ whole genome shotgun (WGS) entry which is preliminary data.</text>
</comment>
<dbReference type="CDD" id="cd12148">
    <property type="entry name" value="fungal_TF_MHR"/>
    <property type="match status" value="1"/>
</dbReference>
<evidence type="ECO:0000256" key="8">
    <source>
        <dbReference type="SAM" id="MobiDB-lite"/>
    </source>
</evidence>
<keyword evidence="2" id="KW-0479">Metal-binding</keyword>
<dbReference type="Pfam" id="PF04082">
    <property type="entry name" value="Fungal_trans"/>
    <property type="match status" value="1"/>
</dbReference>
<dbReference type="GO" id="GO:0008270">
    <property type="term" value="F:zinc ion binding"/>
    <property type="evidence" value="ECO:0007669"/>
    <property type="project" value="InterPro"/>
</dbReference>
<feature type="compositionally biased region" description="Low complexity" evidence="8">
    <location>
        <begin position="134"/>
        <end position="143"/>
    </location>
</feature>
<dbReference type="OrthoDB" id="25921at2759"/>
<organism evidence="10 11">
    <name type="scientific">Plectosphaerella cucumerina</name>
    <dbReference type="NCBI Taxonomy" id="40658"/>
    <lineage>
        <taxon>Eukaryota</taxon>
        <taxon>Fungi</taxon>
        <taxon>Dikarya</taxon>
        <taxon>Ascomycota</taxon>
        <taxon>Pezizomycotina</taxon>
        <taxon>Sordariomycetes</taxon>
        <taxon>Hypocreomycetidae</taxon>
        <taxon>Glomerellales</taxon>
        <taxon>Plectosphaerellaceae</taxon>
        <taxon>Plectosphaerella</taxon>
    </lineage>
</organism>
<evidence type="ECO:0000313" key="11">
    <source>
        <dbReference type="Proteomes" id="UP000813385"/>
    </source>
</evidence>
<feature type="region of interest" description="Disordered" evidence="8">
    <location>
        <begin position="184"/>
        <end position="216"/>
    </location>
</feature>
<keyword evidence="3" id="KW-0862">Zinc</keyword>
<proteinExistence type="predicted"/>
<sequence>MATRLGTPKKVRLACKRCRARRIKCDGETPACSNCAKAGEACLDVDSQNSSILVPRNFSQVAQARIQWLEDIIREKLPDVDLTDGPRVDLAADTRTSGPSVQSHQGTFLSTSDEPPQSRSHVAPDPSLKRRSESASSPSQQEAFADRAHSVAVNLGMLALNSDSSQKHYLGSSSGLLFTHLVGASPSSEGSTPGTTTSDDALQQDPSDSFLLAPTGEDPRRRQRLLVLQKLRQDLPQRDDAVQLLQTYIRFIHPDFPVLEPASLLDALDALYHASMSTVDPDDLLLFGWPTSTPPFRWNGRTVAPGHQQRDVVPLPTIAFIIFMTFNLASLVEVRARNYSHSPDKFYKTALSFSQACFARISLTSIQGLVALVVHSILTPAETHLWTLLHVALAHCVEIGVHREEPHEVEDFDHQQIRRYVFYTIYSLDRSISSIQGRPLGFRDETFDIQLPRRAPPKGDGSEAPASAADYAVVDYATSQFKLDRLISDIKLHLYHLPGAFPSLFDATDPVAQQKRIESALKAWWDATNSNAINFNGIDRRQREIWRSNLKIKHHTTMVLLHQPSQAIRSPTVESLRTCFDSASLILQTYQLLHDINGLQYGWRSVQNIFAAGATLIYSFWTSPSLSDYVSPAELTRSLRTCTSLLTVGGEWWPSAKKCQSSFDAVADLTIQRLFSEPGPSKMPRRASPPSRASRQALGNDVKRAPLAAGPDSGKPSGLAEDWVTPNAWDESGDTTTLGQFVPEVENFLADFDRSEFSWSFPLFDDDIANVL</sequence>
<feature type="region of interest" description="Disordered" evidence="8">
    <location>
        <begin position="83"/>
        <end position="145"/>
    </location>
</feature>
<feature type="compositionally biased region" description="Low complexity" evidence="8">
    <location>
        <begin position="185"/>
        <end position="198"/>
    </location>
</feature>
<feature type="compositionally biased region" description="Basic and acidic residues" evidence="8">
    <location>
        <begin position="83"/>
        <end position="92"/>
    </location>
</feature>
<feature type="compositionally biased region" description="Polar residues" evidence="8">
    <location>
        <begin position="94"/>
        <end position="120"/>
    </location>
</feature>
<dbReference type="Proteomes" id="UP000813385">
    <property type="component" value="Unassembled WGS sequence"/>
</dbReference>
<feature type="region of interest" description="Disordered" evidence="8">
    <location>
        <begin position="676"/>
        <end position="730"/>
    </location>
</feature>
<dbReference type="GO" id="GO:0043565">
    <property type="term" value="F:sequence-specific DNA binding"/>
    <property type="evidence" value="ECO:0007669"/>
    <property type="project" value="TreeGrafter"/>
</dbReference>
<comment type="subcellular location">
    <subcellularLocation>
        <location evidence="1">Nucleus</location>
    </subcellularLocation>
</comment>
<dbReference type="Gene3D" id="4.10.240.10">
    <property type="entry name" value="Zn(2)-C6 fungal-type DNA-binding domain"/>
    <property type="match status" value="1"/>
</dbReference>
<dbReference type="SUPFAM" id="SSF57701">
    <property type="entry name" value="Zn2/Cys6 DNA-binding domain"/>
    <property type="match status" value="1"/>
</dbReference>
<evidence type="ECO:0000256" key="4">
    <source>
        <dbReference type="ARBA" id="ARBA00023015"/>
    </source>
</evidence>
<dbReference type="PANTHER" id="PTHR47782">
    <property type="entry name" value="ZN(II)2CYS6 TRANSCRIPTION FACTOR (EUROFUNG)-RELATED"/>
    <property type="match status" value="1"/>
</dbReference>
<evidence type="ECO:0000313" key="10">
    <source>
        <dbReference type="EMBL" id="KAH7367959.1"/>
    </source>
</evidence>
<dbReference type="SMART" id="SM00906">
    <property type="entry name" value="Fungal_trans"/>
    <property type="match status" value="1"/>
</dbReference>
<dbReference type="InterPro" id="IPR007219">
    <property type="entry name" value="XnlR_reg_dom"/>
</dbReference>
<feature type="compositionally biased region" description="Low complexity" evidence="8">
    <location>
        <begin position="680"/>
        <end position="695"/>
    </location>
</feature>
<dbReference type="PANTHER" id="PTHR47782:SF1">
    <property type="entry name" value="PYRIMIDINE PATHWAY REGULATORY PROTEIN 1"/>
    <property type="match status" value="1"/>
</dbReference>
<dbReference type="GO" id="GO:0045944">
    <property type="term" value="P:positive regulation of transcription by RNA polymerase II"/>
    <property type="evidence" value="ECO:0007669"/>
    <property type="project" value="TreeGrafter"/>
</dbReference>
<keyword evidence="4" id="KW-0805">Transcription regulation</keyword>
<keyword evidence="5" id="KW-0238">DNA-binding</keyword>
<protein>
    <recommendedName>
        <fullName evidence="9">Zn(2)-C6 fungal-type domain-containing protein</fullName>
    </recommendedName>
</protein>
<dbReference type="AlphaFoldDB" id="A0A8K0TR62"/>
<dbReference type="GO" id="GO:0000981">
    <property type="term" value="F:DNA-binding transcription factor activity, RNA polymerase II-specific"/>
    <property type="evidence" value="ECO:0007669"/>
    <property type="project" value="InterPro"/>
</dbReference>
<dbReference type="InterPro" id="IPR052202">
    <property type="entry name" value="Yeast_MetPath_Reg"/>
</dbReference>
<keyword evidence="6" id="KW-0804">Transcription</keyword>
<evidence type="ECO:0000256" key="3">
    <source>
        <dbReference type="ARBA" id="ARBA00022833"/>
    </source>
</evidence>
<evidence type="ECO:0000256" key="7">
    <source>
        <dbReference type="ARBA" id="ARBA00023242"/>
    </source>
</evidence>
<reference evidence="10" key="1">
    <citation type="journal article" date="2021" name="Nat. Commun.">
        <title>Genetic determinants of endophytism in the Arabidopsis root mycobiome.</title>
        <authorList>
            <person name="Mesny F."/>
            <person name="Miyauchi S."/>
            <person name="Thiergart T."/>
            <person name="Pickel B."/>
            <person name="Atanasova L."/>
            <person name="Karlsson M."/>
            <person name="Huettel B."/>
            <person name="Barry K.W."/>
            <person name="Haridas S."/>
            <person name="Chen C."/>
            <person name="Bauer D."/>
            <person name="Andreopoulos W."/>
            <person name="Pangilinan J."/>
            <person name="LaButti K."/>
            <person name="Riley R."/>
            <person name="Lipzen A."/>
            <person name="Clum A."/>
            <person name="Drula E."/>
            <person name="Henrissat B."/>
            <person name="Kohler A."/>
            <person name="Grigoriev I.V."/>
            <person name="Martin F.M."/>
            <person name="Hacquard S."/>
        </authorList>
    </citation>
    <scope>NUCLEOTIDE SEQUENCE</scope>
    <source>
        <strain evidence="10">MPI-CAGE-AT-0016</strain>
    </source>
</reference>
<evidence type="ECO:0000259" key="9">
    <source>
        <dbReference type="PROSITE" id="PS50048"/>
    </source>
</evidence>